<organism evidence="1 2">
    <name type="scientific">Daphnia sinensis</name>
    <dbReference type="NCBI Taxonomy" id="1820382"/>
    <lineage>
        <taxon>Eukaryota</taxon>
        <taxon>Metazoa</taxon>
        <taxon>Ecdysozoa</taxon>
        <taxon>Arthropoda</taxon>
        <taxon>Crustacea</taxon>
        <taxon>Branchiopoda</taxon>
        <taxon>Diplostraca</taxon>
        <taxon>Cladocera</taxon>
        <taxon>Anomopoda</taxon>
        <taxon>Daphniidae</taxon>
        <taxon>Daphnia</taxon>
        <taxon>Daphnia similis group</taxon>
    </lineage>
</organism>
<accession>A0AAD5KZE8</accession>
<proteinExistence type="predicted"/>
<gene>
    <name evidence="1" type="ORF">GHT06_009864</name>
</gene>
<name>A0AAD5KZE8_9CRUS</name>
<sequence length="66" mass="7597">MNTSKDVSHIVKLDGQNSLWKLGIWVLLEQHNLIDIITGDYTIPEMMEDAERDAQLTIIAEIQDWS</sequence>
<reference evidence="1 2" key="1">
    <citation type="submission" date="2022-05" db="EMBL/GenBank/DDBJ databases">
        <title>A multi-omics perspective on studying reproductive biology in Daphnia sinensis.</title>
        <authorList>
            <person name="Jia J."/>
        </authorList>
    </citation>
    <scope>NUCLEOTIDE SEQUENCE [LARGE SCALE GENOMIC DNA]</scope>
    <source>
        <strain evidence="1 2">WSL</strain>
    </source>
</reference>
<dbReference type="AlphaFoldDB" id="A0AAD5KZE8"/>
<evidence type="ECO:0000313" key="2">
    <source>
        <dbReference type="Proteomes" id="UP000820818"/>
    </source>
</evidence>
<dbReference type="Proteomes" id="UP000820818">
    <property type="component" value="Linkage Group LG2"/>
</dbReference>
<comment type="caution">
    <text evidence="1">The sequence shown here is derived from an EMBL/GenBank/DDBJ whole genome shotgun (WGS) entry which is preliminary data.</text>
</comment>
<evidence type="ECO:0000313" key="1">
    <source>
        <dbReference type="EMBL" id="KAI9562434.1"/>
    </source>
</evidence>
<protein>
    <submittedName>
        <fullName evidence="1">Uncharacterized protein</fullName>
    </submittedName>
</protein>
<dbReference type="EMBL" id="WJBH02000002">
    <property type="protein sequence ID" value="KAI9562434.1"/>
    <property type="molecule type" value="Genomic_DNA"/>
</dbReference>
<keyword evidence="2" id="KW-1185">Reference proteome</keyword>